<evidence type="ECO:0000313" key="2">
    <source>
        <dbReference type="Proteomes" id="UP000324800"/>
    </source>
</evidence>
<evidence type="ECO:0000313" key="1">
    <source>
        <dbReference type="EMBL" id="KAA6389032.1"/>
    </source>
</evidence>
<sequence>MIAFDILIEKELEERISTRSLRKRFMMDKPVIQDSKKCCEQVQKDTRLFNTQQVSPVISFHNGRYQYSQGTSVNVKLDVKDRSAGKFFKYVAMCFGVKHAPLIFHKVVLPLTRIKQELK</sequence>
<organism evidence="1 2">
    <name type="scientific">Streblomastix strix</name>
    <dbReference type="NCBI Taxonomy" id="222440"/>
    <lineage>
        <taxon>Eukaryota</taxon>
        <taxon>Metamonada</taxon>
        <taxon>Preaxostyla</taxon>
        <taxon>Oxymonadida</taxon>
        <taxon>Streblomastigidae</taxon>
        <taxon>Streblomastix</taxon>
    </lineage>
</organism>
<comment type="caution">
    <text evidence="1">The sequence shown here is derived from an EMBL/GenBank/DDBJ whole genome shotgun (WGS) entry which is preliminary data.</text>
</comment>
<protein>
    <submittedName>
        <fullName evidence="1">Uncharacterized protein</fullName>
    </submittedName>
</protein>
<gene>
    <name evidence="1" type="ORF">EZS28_015438</name>
</gene>
<dbReference type="AlphaFoldDB" id="A0A5J4W305"/>
<proteinExistence type="predicted"/>
<name>A0A5J4W305_9EUKA</name>
<dbReference type="Proteomes" id="UP000324800">
    <property type="component" value="Unassembled WGS sequence"/>
</dbReference>
<dbReference type="EMBL" id="SNRW01003742">
    <property type="protein sequence ID" value="KAA6389032.1"/>
    <property type="molecule type" value="Genomic_DNA"/>
</dbReference>
<reference evidence="1 2" key="1">
    <citation type="submission" date="2019-03" db="EMBL/GenBank/DDBJ databases">
        <title>Single cell metagenomics reveals metabolic interactions within the superorganism composed of flagellate Streblomastix strix and complex community of Bacteroidetes bacteria on its surface.</title>
        <authorList>
            <person name="Treitli S.C."/>
            <person name="Kolisko M."/>
            <person name="Husnik F."/>
            <person name="Keeling P."/>
            <person name="Hampl V."/>
        </authorList>
    </citation>
    <scope>NUCLEOTIDE SEQUENCE [LARGE SCALE GENOMIC DNA]</scope>
    <source>
        <strain evidence="1">ST1C</strain>
    </source>
</reference>
<accession>A0A5J4W305</accession>